<dbReference type="InterPro" id="IPR017583">
    <property type="entry name" value="Tagatose/fructose_Pkinase"/>
</dbReference>
<comment type="cofactor">
    <cofactor evidence="1">
        <name>Mg(2+)</name>
        <dbReference type="ChEBI" id="CHEBI:18420"/>
    </cofactor>
</comment>
<evidence type="ECO:0000256" key="17">
    <source>
        <dbReference type="ARBA" id="ARBA00080701"/>
    </source>
</evidence>
<evidence type="ECO:0000256" key="13">
    <source>
        <dbReference type="ARBA" id="ARBA00050440"/>
    </source>
</evidence>
<dbReference type="FunFam" id="3.40.1190.20:FF:000074">
    <property type="entry name" value="6-phosphofructokinase pfkb (Phosphohexokinase) (Phosphofructokinase)"/>
    <property type="match status" value="1"/>
</dbReference>
<evidence type="ECO:0000256" key="9">
    <source>
        <dbReference type="ARBA" id="ARBA00022840"/>
    </source>
</evidence>
<dbReference type="AlphaFoldDB" id="R4M754"/>
<evidence type="ECO:0000256" key="2">
    <source>
        <dbReference type="ARBA" id="ARBA00004679"/>
    </source>
</evidence>
<evidence type="ECO:0000256" key="3">
    <source>
        <dbReference type="ARBA" id="ARBA00010688"/>
    </source>
</evidence>
<evidence type="ECO:0000259" key="21">
    <source>
        <dbReference type="Pfam" id="PF00294"/>
    </source>
</evidence>
<dbReference type="GO" id="GO:0005524">
    <property type="term" value="F:ATP binding"/>
    <property type="evidence" value="ECO:0007669"/>
    <property type="project" value="UniProtKB-KW"/>
</dbReference>
<comment type="catalytic activity">
    <reaction evidence="13">
        <text>D-tagatofuranose 6-phosphate + ATP = D-tagatofuranose 1,6-bisphosphate + ADP + H(+)</text>
        <dbReference type="Rhea" id="RHEA:12420"/>
        <dbReference type="ChEBI" id="CHEBI:15378"/>
        <dbReference type="ChEBI" id="CHEBI:30616"/>
        <dbReference type="ChEBI" id="CHEBI:58694"/>
        <dbReference type="ChEBI" id="CHEBI:58695"/>
        <dbReference type="ChEBI" id="CHEBI:456216"/>
        <dbReference type="EC" id="2.7.1.144"/>
    </reaction>
</comment>
<accession>R4M754</accession>
<evidence type="ECO:0000256" key="4">
    <source>
        <dbReference type="ARBA" id="ARBA00012055"/>
    </source>
</evidence>
<feature type="domain" description="Carbohydrate kinase PfkB" evidence="21">
    <location>
        <begin position="18"/>
        <end position="306"/>
    </location>
</feature>
<name>R4M754_MYCTX</name>
<dbReference type="BioCyc" id="MTUB1310114:G13A2-2060-MONOMER"/>
<keyword evidence="6" id="KW-0479">Metal-binding</keyword>
<dbReference type="InterPro" id="IPR011611">
    <property type="entry name" value="PfkB_dom"/>
</dbReference>
<keyword evidence="5 19" id="KW-0808">Transferase</keyword>
<evidence type="ECO:0000256" key="1">
    <source>
        <dbReference type="ARBA" id="ARBA00001946"/>
    </source>
</evidence>
<evidence type="ECO:0000313" key="23">
    <source>
        <dbReference type="Proteomes" id="UP000013548"/>
    </source>
</evidence>
<dbReference type="NCBIfam" id="TIGR03168">
    <property type="entry name" value="1-PFK"/>
    <property type="match status" value="1"/>
</dbReference>
<dbReference type="Gene3D" id="3.40.1190.20">
    <property type="match status" value="1"/>
</dbReference>
<keyword evidence="12" id="KW-0324">Glycolysis</keyword>
<keyword evidence="9" id="KW-0067">ATP-binding</keyword>
<evidence type="ECO:0000256" key="10">
    <source>
        <dbReference type="ARBA" id="ARBA00022842"/>
    </source>
</evidence>
<dbReference type="EMBL" id="CP005386">
    <property type="protein sequence ID" value="AGL27494.1"/>
    <property type="molecule type" value="Genomic_DNA"/>
</dbReference>
<dbReference type="SUPFAM" id="SSF53613">
    <property type="entry name" value="Ribokinase-like"/>
    <property type="match status" value="1"/>
</dbReference>
<dbReference type="EC" id="2.7.1.144" evidence="14"/>
<dbReference type="HOGENOM" id="CLU_050013_0_2_11"/>
<protein>
    <recommendedName>
        <fullName evidence="15">ATP-dependent 6-phosphofructokinase isozyme 2</fullName>
        <ecNumber evidence="4">2.7.1.11</ecNumber>
        <ecNumber evidence="14">2.7.1.144</ecNumber>
    </recommendedName>
    <alternativeName>
        <fullName evidence="18">Phosphofructokinase B</fullName>
    </alternativeName>
    <alternativeName>
        <fullName evidence="16">Phosphohexokinase 2</fullName>
    </alternativeName>
    <alternativeName>
        <fullName evidence="17">Tagatose-6-phosphate kinase</fullName>
    </alternativeName>
</protein>
<dbReference type="PANTHER" id="PTHR46566">
    <property type="entry name" value="1-PHOSPHOFRUCTOKINASE-RELATED"/>
    <property type="match status" value="1"/>
</dbReference>
<dbReference type="GO" id="GO:0003872">
    <property type="term" value="F:6-phosphofructokinase activity"/>
    <property type="evidence" value="ECO:0007669"/>
    <property type="project" value="UniProtKB-EC"/>
</dbReference>
<comment type="similarity">
    <text evidence="3">Belongs to the carbohydrate kinase PfkB family.</text>
</comment>
<dbReference type="Proteomes" id="UP000013548">
    <property type="component" value="Chromosome"/>
</dbReference>
<evidence type="ECO:0000256" key="6">
    <source>
        <dbReference type="ARBA" id="ARBA00022723"/>
    </source>
</evidence>
<feature type="compositionally biased region" description="Polar residues" evidence="20">
    <location>
        <begin position="323"/>
        <end position="332"/>
    </location>
</feature>
<evidence type="ECO:0000256" key="5">
    <source>
        <dbReference type="ARBA" id="ARBA00022679"/>
    </source>
</evidence>
<dbReference type="GO" id="GO:0009024">
    <property type="term" value="F:tagatose-6-phosphate kinase activity"/>
    <property type="evidence" value="ECO:0007669"/>
    <property type="project" value="UniProtKB-EC"/>
</dbReference>
<comment type="pathway">
    <text evidence="2">Carbohydrate degradation; glycolysis; D-glyceraldehyde 3-phosphate and glycerone phosphate from D-glucose: step 3/4.</text>
</comment>
<keyword evidence="8 22" id="KW-0418">Kinase</keyword>
<dbReference type="PROSITE" id="PS00583">
    <property type="entry name" value="PFKB_KINASES_1"/>
    <property type="match status" value="1"/>
</dbReference>
<dbReference type="GO" id="GO:0005829">
    <property type="term" value="C:cytosol"/>
    <property type="evidence" value="ECO:0007669"/>
    <property type="project" value="TreeGrafter"/>
</dbReference>
<keyword evidence="11" id="KW-0630">Potassium</keyword>
<dbReference type="InterPro" id="IPR002173">
    <property type="entry name" value="Carboh/pur_kinase_PfkB_CS"/>
</dbReference>
<proteinExistence type="inferred from homology"/>
<dbReference type="PANTHER" id="PTHR46566:SF2">
    <property type="entry name" value="ATP-DEPENDENT 6-PHOSPHOFRUCTOKINASE ISOZYME 2"/>
    <property type="match status" value="1"/>
</dbReference>
<dbReference type="PIRSF" id="PIRSF000535">
    <property type="entry name" value="1PFK/6PFK/LacC"/>
    <property type="match status" value="1"/>
</dbReference>
<reference evidence="22 23" key="1">
    <citation type="journal article" date="2013" name="Genome Announc.">
        <title>Whole-Genome Sequences of Four Clinical Isolates of Mycobacterium tuberculosis from Tamil Nadu, South India.</title>
        <authorList>
            <person name="Narayanan S."/>
            <person name="Deshpande U."/>
        </authorList>
    </citation>
    <scope>NUCLEOTIDE SEQUENCE [LARGE SCALE GENOMIC DNA]</scope>
    <source>
        <strain evidence="22 23">CAS/NITR204</strain>
    </source>
</reference>
<evidence type="ECO:0000256" key="12">
    <source>
        <dbReference type="ARBA" id="ARBA00023152"/>
    </source>
</evidence>
<evidence type="ECO:0000256" key="14">
    <source>
        <dbReference type="ARBA" id="ARBA00066775"/>
    </source>
</evidence>
<feature type="region of interest" description="Disordered" evidence="20">
    <location>
        <begin position="322"/>
        <end position="352"/>
    </location>
</feature>
<evidence type="ECO:0000256" key="7">
    <source>
        <dbReference type="ARBA" id="ARBA00022741"/>
    </source>
</evidence>
<dbReference type="InterPro" id="IPR029056">
    <property type="entry name" value="Ribokinase-like"/>
</dbReference>
<evidence type="ECO:0000256" key="18">
    <source>
        <dbReference type="ARBA" id="ARBA00083831"/>
    </source>
</evidence>
<keyword evidence="7" id="KW-0547">Nucleotide-binding</keyword>
<evidence type="ECO:0000256" key="11">
    <source>
        <dbReference type="ARBA" id="ARBA00022958"/>
    </source>
</evidence>
<evidence type="ECO:0000256" key="15">
    <source>
        <dbReference type="ARBA" id="ARBA00072480"/>
    </source>
</evidence>
<keyword evidence="10" id="KW-0460">Magnesium</keyword>
<evidence type="ECO:0000256" key="8">
    <source>
        <dbReference type="ARBA" id="ARBA00022777"/>
    </source>
</evidence>
<dbReference type="Pfam" id="PF00294">
    <property type="entry name" value="PfkB"/>
    <property type="match status" value="1"/>
</dbReference>
<dbReference type="PATRIC" id="fig|1310114.3.peg.2947"/>
<evidence type="ECO:0000313" key="22">
    <source>
        <dbReference type="EMBL" id="AGL27494.1"/>
    </source>
</evidence>
<evidence type="ECO:0000256" key="20">
    <source>
        <dbReference type="SAM" id="MobiDB-lite"/>
    </source>
</evidence>
<organism evidence="22 23">
    <name type="scientific">Mycobacterium tuberculosis CAS/NITR204</name>
    <dbReference type="NCBI Taxonomy" id="1310114"/>
    <lineage>
        <taxon>Bacteria</taxon>
        <taxon>Bacillati</taxon>
        <taxon>Actinomycetota</taxon>
        <taxon>Actinomycetes</taxon>
        <taxon>Mycobacteriales</taxon>
        <taxon>Mycobacteriaceae</taxon>
        <taxon>Mycobacterium</taxon>
        <taxon>Mycobacterium tuberculosis complex</taxon>
    </lineage>
</organism>
<evidence type="ECO:0000256" key="16">
    <source>
        <dbReference type="ARBA" id="ARBA00075241"/>
    </source>
</evidence>
<evidence type="ECO:0000256" key="19">
    <source>
        <dbReference type="PIRNR" id="PIRNR000535"/>
    </source>
</evidence>
<gene>
    <name evidence="22" type="ORF">J113_13980</name>
</gene>
<dbReference type="GO" id="GO:0046872">
    <property type="term" value="F:metal ion binding"/>
    <property type="evidence" value="ECO:0007669"/>
    <property type="project" value="UniProtKB-KW"/>
</dbReference>
<dbReference type="CDD" id="cd01164">
    <property type="entry name" value="FruK_PfkB_like"/>
    <property type="match status" value="1"/>
</dbReference>
<dbReference type="KEGG" id="mtuc:J113_13980"/>
<sequence>MTEPAAWDEGKPRIITLTMNPALDITTSVDVVRPTEKMRCGAPRYDPGGGGINVARIVHVLGGCSTALFPAGGSTGSLLMALLGDAGVPFRVIPIAASTRESFTVNESRTAKQYRFVLPGPSLTVAEQEQCLDELRGAAASAAFVVASGSLPPGVAADYYQRVADICRRSSTPLILDTSGGGLQHISSGVFLLKASVRELRECVGSELLTEPEQLAAAHEFIDRGRAEVVVVSLGSQGALLATRHASHRFSSIPMTAVSGVGAGDAMVAAITVGLSRGWSLIKSVRLGNAAGAAMLLTPGTAACNRDDVERFFELAAEPTEVGQDQTFGTRSLTRKPRHEPITQTPIDRRRY</sequence>
<dbReference type="EC" id="2.7.1.11" evidence="4"/>